<accession>A0ABN8Y419</accession>
<dbReference type="EMBL" id="OX459948">
    <property type="protein sequence ID" value="CAI9155208.1"/>
    <property type="molecule type" value="Genomic_DNA"/>
</dbReference>
<sequence>MLLPRRQSQSSGARAEQASPIDSDQLGYRPAGLHSFAGCRESGRAVRQSFARAPYGPAPSPPHCGPLVPGCPRSAGLPSTSRGARRDPRPGSTSPGGFGGWNVVRTPAFPPPSTAASKLDFLFPSIDRCIVRMWPL</sequence>
<organism evidence="2 3">
    <name type="scientific">Rangifer tarandus platyrhynchus</name>
    <name type="common">Svalbard reindeer</name>
    <dbReference type="NCBI Taxonomy" id="3082113"/>
    <lineage>
        <taxon>Eukaryota</taxon>
        <taxon>Metazoa</taxon>
        <taxon>Chordata</taxon>
        <taxon>Craniata</taxon>
        <taxon>Vertebrata</taxon>
        <taxon>Euteleostomi</taxon>
        <taxon>Mammalia</taxon>
        <taxon>Eutheria</taxon>
        <taxon>Laurasiatheria</taxon>
        <taxon>Artiodactyla</taxon>
        <taxon>Ruminantia</taxon>
        <taxon>Pecora</taxon>
        <taxon>Cervidae</taxon>
        <taxon>Odocoileinae</taxon>
        <taxon>Rangifer</taxon>
    </lineage>
</organism>
<gene>
    <name evidence="2" type="ORF">MRATA1EN1_LOCUS4170</name>
</gene>
<proteinExistence type="predicted"/>
<feature type="region of interest" description="Disordered" evidence="1">
    <location>
        <begin position="47"/>
        <end position="109"/>
    </location>
</feature>
<evidence type="ECO:0000313" key="2">
    <source>
        <dbReference type="EMBL" id="CAI9155208.1"/>
    </source>
</evidence>
<feature type="region of interest" description="Disordered" evidence="1">
    <location>
        <begin position="1"/>
        <end position="33"/>
    </location>
</feature>
<evidence type="ECO:0000313" key="3">
    <source>
        <dbReference type="Proteomes" id="UP001176941"/>
    </source>
</evidence>
<reference evidence="2" key="1">
    <citation type="submission" date="2023-04" db="EMBL/GenBank/DDBJ databases">
        <authorList>
            <consortium name="ELIXIR-Norway"/>
        </authorList>
    </citation>
    <scope>NUCLEOTIDE SEQUENCE [LARGE SCALE GENOMIC DNA]</scope>
</reference>
<dbReference type="Proteomes" id="UP001176941">
    <property type="component" value="Chromosome 12"/>
</dbReference>
<evidence type="ECO:0000256" key="1">
    <source>
        <dbReference type="SAM" id="MobiDB-lite"/>
    </source>
</evidence>
<name>A0ABN8Y419_RANTA</name>
<keyword evidence="3" id="KW-1185">Reference proteome</keyword>
<feature type="compositionally biased region" description="Polar residues" evidence="1">
    <location>
        <begin position="1"/>
        <end position="12"/>
    </location>
</feature>
<protein>
    <submittedName>
        <fullName evidence="2">Uncharacterized protein</fullName>
    </submittedName>
</protein>